<dbReference type="Pfam" id="PF14689">
    <property type="entry name" value="SPOB_a"/>
    <property type="match status" value="1"/>
</dbReference>
<dbReference type="Gene3D" id="1.10.287.130">
    <property type="match status" value="1"/>
</dbReference>
<comment type="caution">
    <text evidence="6">The sequence shown here is derived from an EMBL/GenBank/DDBJ whole genome shotgun (WGS) entry which is preliminary data.</text>
</comment>
<dbReference type="InterPro" id="IPR016120">
    <property type="entry name" value="Sig_transdc_His_kin_SpoOB"/>
</dbReference>
<keyword evidence="4" id="KW-0472">Membrane</keyword>
<evidence type="ECO:0000256" key="1">
    <source>
        <dbReference type="ARBA" id="ARBA00022553"/>
    </source>
</evidence>
<evidence type="ECO:0000256" key="2">
    <source>
        <dbReference type="ARBA" id="ARBA00022679"/>
    </source>
</evidence>
<keyword evidence="2" id="KW-0808">Transferase</keyword>
<dbReference type="InterPro" id="IPR003594">
    <property type="entry name" value="HATPase_dom"/>
</dbReference>
<feature type="transmembrane region" description="Helical" evidence="4">
    <location>
        <begin position="94"/>
        <end position="116"/>
    </location>
</feature>
<feature type="transmembrane region" description="Helical" evidence="4">
    <location>
        <begin position="128"/>
        <end position="150"/>
    </location>
</feature>
<evidence type="ECO:0000256" key="4">
    <source>
        <dbReference type="SAM" id="Phobius"/>
    </source>
</evidence>
<reference evidence="6 7" key="1">
    <citation type="submission" date="2017-07" db="EMBL/GenBank/DDBJ databases">
        <title>Paenibacillus herberti R33 genome sequencing and assembly.</title>
        <authorList>
            <person name="Su W."/>
        </authorList>
    </citation>
    <scope>NUCLEOTIDE SEQUENCE [LARGE SCALE GENOMIC DNA]</scope>
    <source>
        <strain evidence="6 7">R33</strain>
    </source>
</reference>
<accession>A0A229NZF0</accession>
<dbReference type="InterPro" id="IPR036890">
    <property type="entry name" value="HATPase_C_sf"/>
</dbReference>
<evidence type="ECO:0000256" key="3">
    <source>
        <dbReference type="ARBA" id="ARBA00022777"/>
    </source>
</evidence>
<dbReference type="Gene3D" id="3.30.565.10">
    <property type="entry name" value="Histidine kinase-like ATPase, C-terminal domain"/>
    <property type="match status" value="1"/>
</dbReference>
<feature type="transmembrane region" description="Helical" evidence="4">
    <location>
        <begin position="69"/>
        <end position="87"/>
    </location>
</feature>
<organism evidence="6 7">
    <name type="scientific">Paenibacillus herberti</name>
    <dbReference type="NCBI Taxonomy" id="1619309"/>
    <lineage>
        <taxon>Bacteria</taxon>
        <taxon>Bacillati</taxon>
        <taxon>Bacillota</taxon>
        <taxon>Bacilli</taxon>
        <taxon>Bacillales</taxon>
        <taxon>Paenibacillaceae</taxon>
        <taxon>Paenibacillus</taxon>
    </lineage>
</organism>
<feature type="transmembrane region" description="Helical" evidence="4">
    <location>
        <begin position="204"/>
        <end position="228"/>
    </location>
</feature>
<dbReference type="InterPro" id="IPR039506">
    <property type="entry name" value="SPOB_a"/>
</dbReference>
<keyword evidence="4" id="KW-1133">Transmembrane helix</keyword>
<keyword evidence="7" id="KW-1185">Reference proteome</keyword>
<feature type="domain" description="Histidine kinase/HSP90-like ATPase" evidence="5">
    <location>
        <begin position="343"/>
        <end position="454"/>
    </location>
</feature>
<name>A0A229NZF0_9BACL</name>
<dbReference type="Proteomes" id="UP000215145">
    <property type="component" value="Unassembled WGS sequence"/>
</dbReference>
<feature type="transmembrane region" description="Helical" evidence="4">
    <location>
        <begin position="45"/>
        <end position="63"/>
    </location>
</feature>
<keyword evidence="1" id="KW-0597">Phosphoprotein</keyword>
<dbReference type="InterPro" id="IPR032834">
    <property type="entry name" value="NatK-like_C"/>
</dbReference>
<dbReference type="GO" id="GO:0000155">
    <property type="term" value="F:phosphorelay sensor kinase activity"/>
    <property type="evidence" value="ECO:0007669"/>
    <property type="project" value="InterPro"/>
</dbReference>
<evidence type="ECO:0000259" key="5">
    <source>
        <dbReference type="SMART" id="SM00387"/>
    </source>
</evidence>
<keyword evidence="4" id="KW-0812">Transmembrane</keyword>
<dbReference type="PANTHER" id="PTHR40448">
    <property type="entry name" value="TWO-COMPONENT SENSOR HISTIDINE KINASE"/>
    <property type="match status" value="1"/>
</dbReference>
<dbReference type="Pfam" id="PF14501">
    <property type="entry name" value="HATPase_c_5"/>
    <property type="match status" value="1"/>
</dbReference>
<dbReference type="SMART" id="SM00387">
    <property type="entry name" value="HATPase_c"/>
    <property type="match status" value="1"/>
</dbReference>
<dbReference type="EMBL" id="NMUQ01000001">
    <property type="protein sequence ID" value="OXM15270.1"/>
    <property type="molecule type" value="Genomic_DNA"/>
</dbReference>
<evidence type="ECO:0000313" key="6">
    <source>
        <dbReference type="EMBL" id="OXM15270.1"/>
    </source>
</evidence>
<dbReference type="RefSeq" id="WP_089522152.1">
    <property type="nucleotide sequence ID" value="NZ_NMUQ01000001.1"/>
</dbReference>
<dbReference type="PANTHER" id="PTHR40448:SF1">
    <property type="entry name" value="TWO-COMPONENT SENSOR HISTIDINE KINASE"/>
    <property type="match status" value="1"/>
</dbReference>
<feature type="transmembrane region" description="Helical" evidence="4">
    <location>
        <begin position="171"/>
        <end position="192"/>
    </location>
</feature>
<feature type="transmembrane region" description="Helical" evidence="4">
    <location>
        <begin position="14"/>
        <end position="33"/>
    </location>
</feature>
<dbReference type="OrthoDB" id="3173688at2"/>
<proteinExistence type="predicted"/>
<keyword evidence="3" id="KW-0418">Kinase</keyword>
<dbReference type="AlphaFoldDB" id="A0A229NZF0"/>
<dbReference type="GO" id="GO:0042802">
    <property type="term" value="F:identical protein binding"/>
    <property type="evidence" value="ECO:0007669"/>
    <property type="project" value="TreeGrafter"/>
</dbReference>
<dbReference type="SUPFAM" id="SSF55874">
    <property type="entry name" value="ATPase domain of HSP90 chaperone/DNA topoisomerase II/histidine kinase"/>
    <property type="match status" value="1"/>
</dbReference>
<dbReference type="SUPFAM" id="SSF55890">
    <property type="entry name" value="Sporulation response regulatory protein Spo0B"/>
    <property type="match status" value="1"/>
</dbReference>
<protein>
    <recommendedName>
        <fullName evidence="5">Histidine kinase/HSP90-like ATPase domain-containing protein</fullName>
    </recommendedName>
</protein>
<gene>
    <name evidence="6" type="ORF">CGZ75_00545</name>
</gene>
<sequence>MQPVVSSILYFLEVYFFLSLPQMLIFFVFSLLFIGIRPDAYWKRIILLSATSMFYSDLFFLQVPMAVHVANSLLSMGLLIWLFFPMFRLRTRLVLQLFMILFVTLSDLATLMFATSLFEFKEIYEGPFWIKMVAGWPSFLLFAAGAWFMSRKRWYPGARMKELLTKASTAPLFYFFMIVFIQMLLLCVLFYSKYVNSSQEGNSLPALLFLLSLVSTAPVLLMALNLIAKAKKREGSIYSEEMLAGEMVDMLSTIRGQRHDFVNQVQTMHLMLKMNKRDDLLAYMQEVMDEINGVNATVARLAELPFPAVAALLSVKQGVAQVAGIRLSYELGTLADASELPPLKGVDVVRIIGNLLDNAMDEARFMPAQEREVRLEISLQGDGLLIRVLNRCRVQLKGEELRRMFRPGFSTKKDGHSGLGLAVVQERAHYYRGHVSAAMEDGLLAMSVLLPCTPVTYRIQHAGQYEHADQESAAGRE</sequence>
<evidence type="ECO:0000313" key="7">
    <source>
        <dbReference type="Proteomes" id="UP000215145"/>
    </source>
</evidence>